<name>A0A7I9WJG6_9MYCO</name>
<comment type="caution">
    <text evidence="2">The sequence shown here is derived from an EMBL/GenBank/DDBJ whole genome shotgun (WGS) entry which is preliminary data.</text>
</comment>
<sequence length="136" mass="13697">MTRLIGVLFAFAVLLAAPAAAESYAQLPAVPVVASPGCGGTVSADAQVTPMADGNGVRVAISYDAGRYDGSCTLTVAATWTNQTTGATGEGDITAVSVIDGHYGFIGYANTQFATGSGDVVITLSTHPGEELRLTV</sequence>
<protein>
    <submittedName>
        <fullName evidence="2">Uncharacterized protein</fullName>
    </submittedName>
</protein>
<dbReference type="EMBL" id="BLKT01000003">
    <property type="protein sequence ID" value="GFG57881.1"/>
    <property type="molecule type" value="Genomic_DNA"/>
</dbReference>
<reference evidence="2 3" key="1">
    <citation type="journal article" date="2019" name="Emerg. Microbes Infect.">
        <title>Comprehensive subspecies identification of 175 nontuberculous mycobacteria species based on 7547 genomic profiles.</title>
        <authorList>
            <person name="Matsumoto Y."/>
            <person name="Kinjo T."/>
            <person name="Motooka D."/>
            <person name="Nabeya D."/>
            <person name="Jung N."/>
            <person name="Uechi K."/>
            <person name="Horii T."/>
            <person name="Iida T."/>
            <person name="Fujita J."/>
            <person name="Nakamura S."/>
        </authorList>
    </citation>
    <scope>NUCLEOTIDE SEQUENCE [LARGE SCALE GENOMIC DNA]</scope>
    <source>
        <strain evidence="2 3">JCM 13392</strain>
    </source>
</reference>
<accession>A0A7I9WJG6</accession>
<evidence type="ECO:0000313" key="2">
    <source>
        <dbReference type="EMBL" id="GFG57881.1"/>
    </source>
</evidence>
<feature type="signal peptide" evidence="1">
    <location>
        <begin position="1"/>
        <end position="21"/>
    </location>
</feature>
<evidence type="ECO:0000256" key="1">
    <source>
        <dbReference type="SAM" id="SignalP"/>
    </source>
</evidence>
<evidence type="ECO:0000313" key="3">
    <source>
        <dbReference type="Proteomes" id="UP000465241"/>
    </source>
</evidence>
<feature type="chain" id="PRO_5029591000" evidence="1">
    <location>
        <begin position="22"/>
        <end position="136"/>
    </location>
</feature>
<dbReference type="Proteomes" id="UP000465241">
    <property type="component" value="Unassembled WGS sequence"/>
</dbReference>
<dbReference type="RefSeq" id="WP_193488920.1">
    <property type="nucleotide sequence ID" value="NZ_BAAAMC010000036.1"/>
</dbReference>
<keyword evidence="3" id="KW-1185">Reference proteome</keyword>
<organism evidence="2 3">
    <name type="scientific">Mycolicibacterium murale</name>
    <dbReference type="NCBI Taxonomy" id="182220"/>
    <lineage>
        <taxon>Bacteria</taxon>
        <taxon>Bacillati</taxon>
        <taxon>Actinomycetota</taxon>
        <taxon>Actinomycetes</taxon>
        <taxon>Mycobacteriales</taxon>
        <taxon>Mycobacteriaceae</taxon>
        <taxon>Mycolicibacterium</taxon>
    </lineage>
</organism>
<dbReference type="AlphaFoldDB" id="A0A7I9WJG6"/>
<keyword evidence="1" id="KW-0732">Signal</keyword>
<gene>
    <name evidence="2" type="ORF">MMUR_20170</name>
</gene>
<proteinExistence type="predicted"/>